<keyword evidence="3" id="KW-1185">Reference proteome</keyword>
<protein>
    <submittedName>
        <fullName evidence="2">Uncharacterized protein</fullName>
    </submittedName>
</protein>
<organism evidence="2 3">
    <name type="scientific">Eucalyptus globulus</name>
    <name type="common">Tasmanian blue gum</name>
    <dbReference type="NCBI Taxonomy" id="34317"/>
    <lineage>
        <taxon>Eukaryota</taxon>
        <taxon>Viridiplantae</taxon>
        <taxon>Streptophyta</taxon>
        <taxon>Embryophyta</taxon>
        <taxon>Tracheophyta</taxon>
        <taxon>Spermatophyta</taxon>
        <taxon>Magnoliopsida</taxon>
        <taxon>eudicotyledons</taxon>
        <taxon>Gunneridae</taxon>
        <taxon>Pentapetalae</taxon>
        <taxon>rosids</taxon>
        <taxon>malvids</taxon>
        <taxon>Myrtales</taxon>
        <taxon>Myrtaceae</taxon>
        <taxon>Myrtoideae</taxon>
        <taxon>Eucalypteae</taxon>
        <taxon>Eucalyptus</taxon>
    </lineage>
</organism>
<gene>
    <name evidence="2" type="ORF">ACJRO7_006305</name>
</gene>
<evidence type="ECO:0000313" key="3">
    <source>
        <dbReference type="Proteomes" id="UP001634007"/>
    </source>
</evidence>
<name>A0ABD3IL91_EUCGL</name>
<dbReference type="PANTHER" id="PTHR33148:SF2">
    <property type="entry name" value="DUF4228 DOMAIN-CONTAINING PROTEIN"/>
    <property type="match status" value="1"/>
</dbReference>
<dbReference type="Proteomes" id="UP001634007">
    <property type="component" value="Unassembled WGS sequence"/>
</dbReference>
<dbReference type="PANTHER" id="PTHR33148">
    <property type="entry name" value="PLASTID MOVEMENT IMPAIRED PROTEIN-RELATED"/>
    <property type="match status" value="1"/>
</dbReference>
<dbReference type="InterPro" id="IPR025322">
    <property type="entry name" value="PADRE_dom"/>
</dbReference>
<reference evidence="2 3" key="1">
    <citation type="submission" date="2024-11" db="EMBL/GenBank/DDBJ databases">
        <title>Chromosome-level genome assembly of Eucalyptus globulus Labill. provides insights into its genome evolution.</title>
        <authorList>
            <person name="Li X."/>
        </authorList>
    </citation>
    <scope>NUCLEOTIDE SEQUENCE [LARGE SCALE GENOMIC DNA]</scope>
    <source>
        <strain evidence="2">CL2024</strain>
        <tissue evidence="2">Fresh tender leaves</tissue>
    </source>
</reference>
<evidence type="ECO:0000256" key="1">
    <source>
        <dbReference type="SAM" id="MobiDB-lite"/>
    </source>
</evidence>
<accession>A0ABD3IL91</accession>
<sequence length="171" mass="18242">MGNSVALSRGNCVSCISISARQKGKFLQIVKLDGKIIKLTAPVLVKDLSRNLGGSGISLSKGDSKRLLPNHMLNLGKVYYVLPADAAAATMSPERGPSTASQSEQSDGVKKRIKIVITKQQLQQLLSKSLSVEEVLAGSEKGTSQGRGLDSPGNWRPRLDSIPEAKKETES</sequence>
<feature type="compositionally biased region" description="Basic and acidic residues" evidence="1">
    <location>
        <begin position="157"/>
        <end position="171"/>
    </location>
</feature>
<proteinExistence type="predicted"/>
<dbReference type="Pfam" id="PF14009">
    <property type="entry name" value="PADRE"/>
    <property type="match status" value="1"/>
</dbReference>
<comment type="caution">
    <text evidence="2">The sequence shown here is derived from an EMBL/GenBank/DDBJ whole genome shotgun (WGS) entry which is preliminary data.</text>
</comment>
<evidence type="ECO:0000313" key="2">
    <source>
        <dbReference type="EMBL" id="KAL3714357.1"/>
    </source>
</evidence>
<feature type="region of interest" description="Disordered" evidence="1">
    <location>
        <begin position="136"/>
        <end position="171"/>
    </location>
</feature>
<dbReference type="EMBL" id="JBJKBG010000011">
    <property type="protein sequence ID" value="KAL3714357.1"/>
    <property type="molecule type" value="Genomic_DNA"/>
</dbReference>
<dbReference type="AlphaFoldDB" id="A0ABD3IL91"/>